<protein>
    <submittedName>
        <fullName evidence="1">Uncharacterized protein</fullName>
    </submittedName>
</protein>
<evidence type="ECO:0000313" key="1">
    <source>
        <dbReference type="EMBL" id="GBP26808.1"/>
    </source>
</evidence>
<dbReference type="AlphaFoldDB" id="A0A4C1UK45"/>
<keyword evidence="2" id="KW-1185">Reference proteome</keyword>
<reference evidence="1 2" key="1">
    <citation type="journal article" date="2019" name="Commun. Biol.">
        <title>The bagworm genome reveals a unique fibroin gene that provides high tensile strength.</title>
        <authorList>
            <person name="Kono N."/>
            <person name="Nakamura H."/>
            <person name="Ohtoshi R."/>
            <person name="Tomita M."/>
            <person name="Numata K."/>
            <person name="Arakawa K."/>
        </authorList>
    </citation>
    <scope>NUCLEOTIDE SEQUENCE [LARGE SCALE GENOMIC DNA]</scope>
</reference>
<dbReference type="Proteomes" id="UP000299102">
    <property type="component" value="Unassembled WGS sequence"/>
</dbReference>
<gene>
    <name evidence="1" type="ORF">EVAR_81173_1</name>
</gene>
<sequence length="66" mass="7057">MKPRGPTVGQKLLTTDVTNATTASKAKGLTYFTETLGECLHSPKLKSLVNPTILVPSDLKETLLST</sequence>
<name>A0A4C1UK45_EUMVA</name>
<accession>A0A4C1UK45</accession>
<proteinExistence type="predicted"/>
<evidence type="ECO:0000313" key="2">
    <source>
        <dbReference type="Proteomes" id="UP000299102"/>
    </source>
</evidence>
<comment type="caution">
    <text evidence="1">The sequence shown here is derived from an EMBL/GenBank/DDBJ whole genome shotgun (WGS) entry which is preliminary data.</text>
</comment>
<organism evidence="1 2">
    <name type="scientific">Eumeta variegata</name>
    <name type="common">Bagworm moth</name>
    <name type="synonym">Eumeta japonica</name>
    <dbReference type="NCBI Taxonomy" id="151549"/>
    <lineage>
        <taxon>Eukaryota</taxon>
        <taxon>Metazoa</taxon>
        <taxon>Ecdysozoa</taxon>
        <taxon>Arthropoda</taxon>
        <taxon>Hexapoda</taxon>
        <taxon>Insecta</taxon>
        <taxon>Pterygota</taxon>
        <taxon>Neoptera</taxon>
        <taxon>Endopterygota</taxon>
        <taxon>Lepidoptera</taxon>
        <taxon>Glossata</taxon>
        <taxon>Ditrysia</taxon>
        <taxon>Tineoidea</taxon>
        <taxon>Psychidae</taxon>
        <taxon>Oiketicinae</taxon>
        <taxon>Eumeta</taxon>
    </lineage>
</organism>
<dbReference type="EMBL" id="BGZK01000185">
    <property type="protein sequence ID" value="GBP26808.1"/>
    <property type="molecule type" value="Genomic_DNA"/>
</dbReference>